<reference evidence="3" key="1">
    <citation type="journal article" date="2023" name="Nat. Commun.">
        <title>Diploid and tetraploid genomes of Acorus and the evolution of monocots.</title>
        <authorList>
            <person name="Ma L."/>
            <person name="Liu K.W."/>
            <person name="Li Z."/>
            <person name="Hsiao Y.Y."/>
            <person name="Qi Y."/>
            <person name="Fu T."/>
            <person name="Tang G.D."/>
            <person name="Zhang D."/>
            <person name="Sun W.H."/>
            <person name="Liu D.K."/>
            <person name="Li Y."/>
            <person name="Chen G.Z."/>
            <person name="Liu X.D."/>
            <person name="Liao X.Y."/>
            <person name="Jiang Y.T."/>
            <person name="Yu X."/>
            <person name="Hao Y."/>
            <person name="Huang J."/>
            <person name="Zhao X.W."/>
            <person name="Ke S."/>
            <person name="Chen Y.Y."/>
            <person name="Wu W.L."/>
            <person name="Hsu J.L."/>
            <person name="Lin Y.F."/>
            <person name="Huang M.D."/>
            <person name="Li C.Y."/>
            <person name="Huang L."/>
            <person name="Wang Z.W."/>
            <person name="Zhao X."/>
            <person name="Zhong W.Y."/>
            <person name="Peng D.H."/>
            <person name="Ahmad S."/>
            <person name="Lan S."/>
            <person name="Zhang J.S."/>
            <person name="Tsai W.C."/>
            <person name="Van de Peer Y."/>
            <person name="Liu Z.J."/>
        </authorList>
    </citation>
    <scope>NUCLEOTIDE SEQUENCE</scope>
    <source>
        <strain evidence="3">CP</strain>
    </source>
</reference>
<dbReference type="PANTHER" id="PTHR33374">
    <property type="entry name" value="ARABINOGALACTAN PROTEIN 20"/>
    <property type="match status" value="1"/>
</dbReference>
<protein>
    <submittedName>
        <fullName evidence="3">Arabinogalactan peptide 16</fullName>
    </submittedName>
</protein>
<feature type="transmembrane region" description="Helical" evidence="1">
    <location>
        <begin position="50"/>
        <end position="65"/>
    </location>
</feature>
<name>A0AAV9DBX3_ACOCL</name>
<feature type="chain" id="PRO_5043552589" evidence="2">
    <location>
        <begin position="27"/>
        <end position="66"/>
    </location>
</feature>
<keyword evidence="1" id="KW-0472">Membrane</keyword>
<dbReference type="EMBL" id="JAUJYO010000014">
    <property type="protein sequence ID" value="KAK1298472.1"/>
    <property type="molecule type" value="Genomic_DNA"/>
</dbReference>
<evidence type="ECO:0000256" key="1">
    <source>
        <dbReference type="SAM" id="Phobius"/>
    </source>
</evidence>
<organism evidence="3 4">
    <name type="scientific">Acorus calamus</name>
    <name type="common">Sweet flag</name>
    <dbReference type="NCBI Taxonomy" id="4465"/>
    <lineage>
        <taxon>Eukaryota</taxon>
        <taxon>Viridiplantae</taxon>
        <taxon>Streptophyta</taxon>
        <taxon>Embryophyta</taxon>
        <taxon>Tracheophyta</taxon>
        <taxon>Spermatophyta</taxon>
        <taxon>Magnoliopsida</taxon>
        <taxon>Liliopsida</taxon>
        <taxon>Acoraceae</taxon>
        <taxon>Acorus</taxon>
    </lineage>
</organism>
<keyword evidence="2" id="KW-0732">Signal</keyword>
<feature type="signal peptide" evidence="2">
    <location>
        <begin position="1"/>
        <end position="26"/>
    </location>
</feature>
<dbReference type="Proteomes" id="UP001180020">
    <property type="component" value="Unassembled WGS sequence"/>
</dbReference>
<evidence type="ECO:0000313" key="3">
    <source>
        <dbReference type="EMBL" id="KAK1298472.1"/>
    </source>
</evidence>
<gene>
    <name evidence="3" type="primary">AGP16</name>
    <name evidence="3" type="ORF">QJS10_CPB14g01208</name>
</gene>
<sequence length="66" mass="7282">MSQVRSITLFCIAFFFLVVFTHLAHCQVLEPPAAAPMPPMNDGTAIDQGIAYVLMLVALLVTYFVH</sequence>
<dbReference type="Pfam" id="PF06376">
    <property type="entry name" value="AGP"/>
    <property type="match status" value="1"/>
</dbReference>
<evidence type="ECO:0000313" key="4">
    <source>
        <dbReference type="Proteomes" id="UP001180020"/>
    </source>
</evidence>
<keyword evidence="4" id="KW-1185">Reference proteome</keyword>
<dbReference type="InterPro" id="IPR009424">
    <property type="entry name" value="AGP16/20/22/41"/>
</dbReference>
<dbReference type="AlphaFoldDB" id="A0AAV9DBX3"/>
<accession>A0AAV9DBX3</accession>
<keyword evidence="1" id="KW-0812">Transmembrane</keyword>
<evidence type="ECO:0000256" key="2">
    <source>
        <dbReference type="SAM" id="SignalP"/>
    </source>
</evidence>
<comment type="caution">
    <text evidence="3">The sequence shown here is derived from an EMBL/GenBank/DDBJ whole genome shotgun (WGS) entry which is preliminary data.</text>
</comment>
<keyword evidence="1" id="KW-1133">Transmembrane helix</keyword>
<reference evidence="3" key="2">
    <citation type="submission" date="2023-06" db="EMBL/GenBank/DDBJ databases">
        <authorList>
            <person name="Ma L."/>
            <person name="Liu K.-W."/>
            <person name="Li Z."/>
            <person name="Hsiao Y.-Y."/>
            <person name="Qi Y."/>
            <person name="Fu T."/>
            <person name="Tang G."/>
            <person name="Zhang D."/>
            <person name="Sun W.-H."/>
            <person name="Liu D.-K."/>
            <person name="Li Y."/>
            <person name="Chen G.-Z."/>
            <person name="Liu X.-D."/>
            <person name="Liao X.-Y."/>
            <person name="Jiang Y.-T."/>
            <person name="Yu X."/>
            <person name="Hao Y."/>
            <person name="Huang J."/>
            <person name="Zhao X.-W."/>
            <person name="Ke S."/>
            <person name="Chen Y.-Y."/>
            <person name="Wu W.-L."/>
            <person name="Hsu J.-L."/>
            <person name="Lin Y.-F."/>
            <person name="Huang M.-D."/>
            <person name="Li C.-Y."/>
            <person name="Huang L."/>
            <person name="Wang Z.-W."/>
            <person name="Zhao X."/>
            <person name="Zhong W.-Y."/>
            <person name="Peng D.-H."/>
            <person name="Ahmad S."/>
            <person name="Lan S."/>
            <person name="Zhang J.-S."/>
            <person name="Tsai W.-C."/>
            <person name="Van De Peer Y."/>
            <person name="Liu Z.-J."/>
        </authorList>
    </citation>
    <scope>NUCLEOTIDE SEQUENCE</scope>
    <source>
        <strain evidence="3">CP</strain>
        <tissue evidence="3">Leaves</tissue>
    </source>
</reference>
<proteinExistence type="predicted"/>